<dbReference type="PANTHER" id="PTHR39332">
    <property type="entry name" value="BLL4707 PROTEIN"/>
    <property type="match status" value="1"/>
</dbReference>
<dbReference type="Gene3D" id="3.30.530.20">
    <property type="match status" value="1"/>
</dbReference>
<evidence type="ECO:0000313" key="2">
    <source>
        <dbReference type="Proteomes" id="UP000295722"/>
    </source>
</evidence>
<sequence length="144" mass="16093">MASVSVSVDMKAPVESVWARLRDFNGLPGWLEFIRSSRLSNGGRLRHVETIDGKIIVEALLEHSEPHTFYRYSIVEGPDPVTDYTATLSARQRSAGVTTVTWSSRFEPLDAQKAASLVGHYDVLYRTGLDRLKTLVEEEASARQ</sequence>
<dbReference type="Proteomes" id="UP000295722">
    <property type="component" value="Unassembled WGS sequence"/>
</dbReference>
<accession>A0A4R5M569</accession>
<dbReference type="EMBL" id="SMRP01000015">
    <property type="protein sequence ID" value="TDG20565.1"/>
    <property type="molecule type" value="Genomic_DNA"/>
</dbReference>
<dbReference type="OrthoDB" id="1364128at2"/>
<evidence type="ECO:0000313" key="1">
    <source>
        <dbReference type="EMBL" id="TDG20565.1"/>
    </source>
</evidence>
<keyword evidence="2" id="KW-1185">Reference proteome</keyword>
<dbReference type="AlphaFoldDB" id="A0A4R5M569"/>
<dbReference type="InterPro" id="IPR023393">
    <property type="entry name" value="START-like_dom_sf"/>
</dbReference>
<dbReference type="PANTHER" id="PTHR39332:SF7">
    <property type="entry name" value="SRPBCC FAMILY PROTEIN"/>
    <property type="match status" value="1"/>
</dbReference>
<dbReference type="CDD" id="cd07821">
    <property type="entry name" value="PYR_PYL_RCAR_like"/>
    <property type="match status" value="1"/>
</dbReference>
<protein>
    <submittedName>
        <fullName evidence="1">SRPBCC family protein</fullName>
    </submittedName>
</protein>
<reference evidence="1 2" key="1">
    <citation type="submission" date="2019-03" db="EMBL/GenBank/DDBJ databases">
        <title>Paraburkholderia sp. 4M-K11, isolated from subtropical forest soil.</title>
        <authorList>
            <person name="Gao Z.-H."/>
            <person name="Qiu L.-H."/>
        </authorList>
    </citation>
    <scope>NUCLEOTIDE SEQUENCE [LARGE SCALE GENOMIC DNA]</scope>
    <source>
        <strain evidence="1 2">4M-K11</strain>
    </source>
</reference>
<dbReference type="SUPFAM" id="SSF55961">
    <property type="entry name" value="Bet v1-like"/>
    <property type="match status" value="1"/>
</dbReference>
<dbReference type="RefSeq" id="WP_133197641.1">
    <property type="nucleotide sequence ID" value="NZ_JBHUCW010000005.1"/>
</dbReference>
<dbReference type="Pfam" id="PF10604">
    <property type="entry name" value="Polyketide_cyc2"/>
    <property type="match status" value="1"/>
</dbReference>
<gene>
    <name evidence="1" type="ORF">EYW47_25645</name>
</gene>
<name>A0A4R5M569_9BURK</name>
<organism evidence="1 2">
    <name type="scientific">Paraburkholderia silviterrae</name>
    <dbReference type="NCBI Taxonomy" id="2528715"/>
    <lineage>
        <taxon>Bacteria</taxon>
        <taxon>Pseudomonadati</taxon>
        <taxon>Pseudomonadota</taxon>
        <taxon>Betaproteobacteria</taxon>
        <taxon>Burkholderiales</taxon>
        <taxon>Burkholderiaceae</taxon>
        <taxon>Paraburkholderia</taxon>
    </lineage>
</organism>
<dbReference type="InterPro" id="IPR019587">
    <property type="entry name" value="Polyketide_cyclase/dehydratase"/>
</dbReference>
<comment type="caution">
    <text evidence="1">The sequence shown here is derived from an EMBL/GenBank/DDBJ whole genome shotgun (WGS) entry which is preliminary data.</text>
</comment>
<proteinExistence type="predicted"/>